<dbReference type="EMBL" id="JAICCE010000013">
    <property type="protein sequence ID" value="KAG9269188.1"/>
    <property type="molecule type" value="Genomic_DNA"/>
</dbReference>
<comment type="caution">
    <text evidence="1">The sequence shown here is derived from an EMBL/GenBank/DDBJ whole genome shotgun (WGS) entry which is preliminary data.</text>
</comment>
<accession>A0A8T2LB16</accession>
<organism evidence="1 2">
    <name type="scientific">Astyanax mexicanus</name>
    <name type="common">Blind cave fish</name>
    <name type="synonym">Astyanax fasciatus mexicanus</name>
    <dbReference type="NCBI Taxonomy" id="7994"/>
    <lineage>
        <taxon>Eukaryota</taxon>
        <taxon>Metazoa</taxon>
        <taxon>Chordata</taxon>
        <taxon>Craniata</taxon>
        <taxon>Vertebrata</taxon>
        <taxon>Euteleostomi</taxon>
        <taxon>Actinopterygii</taxon>
        <taxon>Neopterygii</taxon>
        <taxon>Teleostei</taxon>
        <taxon>Ostariophysi</taxon>
        <taxon>Characiformes</taxon>
        <taxon>Characoidei</taxon>
        <taxon>Acestrorhamphidae</taxon>
        <taxon>Acestrorhamphinae</taxon>
        <taxon>Astyanax</taxon>
    </lineage>
</organism>
<dbReference type="Proteomes" id="UP000752171">
    <property type="component" value="Unassembled WGS sequence"/>
</dbReference>
<proteinExistence type="predicted"/>
<sequence length="86" mass="9360">MGNIQHSVAEPENVEQLYLAHLDWDECGLPEDPPHGITVPTTPSPLIPEELAALKSAINPLGHSESYGADIYLATIQYIQNILGQI</sequence>
<name>A0A8T2LB16_ASTMX</name>
<dbReference type="AlphaFoldDB" id="A0A8T2LB16"/>
<gene>
    <name evidence="1" type="ORF">AMEX_G16183</name>
</gene>
<evidence type="ECO:0000313" key="2">
    <source>
        <dbReference type="Proteomes" id="UP000752171"/>
    </source>
</evidence>
<reference evidence="1 2" key="1">
    <citation type="submission" date="2021-07" db="EMBL/GenBank/DDBJ databases">
        <authorList>
            <person name="Imarazene B."/>
            <person name="Zahm M."/>
            <person name="Klopp C."/>
            <person name="Cabau C."/>
            <person name="Beille S."/>
            <person name="Jouanno E."/>
            <person name="Castinel A."/>
            <person name="Lluch J."/>
            <person name="Gil L."/>
            <person name="Kuchtly C."/>
            <person name="Lopez Roques C."/>
            <person name="Donnadieu C."/>
            <person name="Parrinello H."/>
            <person name="Journot L."/>
            <person name="Du K."/>
            <person name="Schartl M."/>
            <person name="Retaux S."/>
            <person name="Guiguen Y."/>
        </authorList>
    </citation>
    <scope>NUCLEOTIDE SEQUENCE [LARGE SCALE GENOMIC DNA]</scope>
    <source>
        <strain evidence="1">Pach_M1</strain>
        <tissue evidence="1">Testis</tissue>
    </source>
</reference>
<evidence type="ECO:0000313" key="1">
    <source>
        <dbReference type="EMBL" id="KAG9269188.1"/>
    </source>
</evidence>
<protein>
    <submittedName>
        <fullName evidence="1">Uncharacterized protein</fullName>
    </submittedName>
</protein>